<gene>
    <name evidence="2" type="ORF">FHR84_001492</name>
</gene>
<protein>
    <submittedName>
        <fullName evidence="2">Uncharacterized protein</fullName>
    </submittedName>
</protein>
<feature type="transmembrane region" description="Helical" evidence="1">
    <location>
        <begin position="69"/>
        <end position="88"/>
    </location>
</feature>
<evidence type="ECO:0000313" key="3">
    <source>
        <dbReference type="Proteomes" id="UP000548304"/>
    </source>
</evidence>
<comment type="caution">
    <text evidence="2">The sequence shown here is derived from an EMBL/GenBank/DDBJ whole genome shotgun (WGS) entry which is preliminary data.</text>
</comment>
<reference evidence="2 3" key="1">
    <citation type="submission" date="2020-07" db="EMBL/GenBank/DDBJ databases">
        <title>Genomic Encyclopedia of Type Strains, Phase III (KMG-III): the genomes of soil and plant-associated and newly described type strains.</title>
        <authorList>
            <person name="Whitman W."/>
        </authorList>
    </citation>
    <scope>NUCLEOTIDE SEQUENCE [LARGE SCALE GENOMIC DNA]</scope>
    <source>
        <strain evidence="2 3">CECT 8576</strain>
    </source>
</reference>
<dbReference type="AlphaFoldDB" id="A0A852YVU4"/>
<keyword evidence="1" id="KW-1133">Transmembrane helix</keyword>
<keyword evidence="3" id="KW-1185">Reference proteome</keyword>
<evidence type="ECO:0000313" key="2">
    <source>
        <dbReference type="EMBL" id="NYH78170.1"/>
    </source>
</evidence>
<proteinExistence type="predicted"/>
<keyword evidence="1" id="KW-0472">Membrane</keyword>
<dbReference type="Proteomes" id="UP000548304">
    <property type="component" value="Unassembled WGS sequence"/>
</dbReference>
<dbReference type="EMBL" id="JACBYW010000002">
    <property type="protein sequence ID" value="NYH78170.1"/>
    <property type="molecule type" value="Genomic_DNA"/>
</dbReference>
<name>A0A852YVU4_9ACTN</name>
<feature type="transmembrane region" description="Helical" evidence="1">
    <location>
        <begin position="100"/>
        <end position="122"/>
    </location>
</feature>
<keyword evidence="1" id="KW-0812">Transmembrane</keyword>
<organism evidence="2 3">
    <name type="scientific">Actinopolyspora biskrensis</name>
    <dbReference type="NCBI Taxonomy" id="1470178"/>
    <lineage>
        <taxon>Bacteria</taxon>
        <taxon>Bacillati</taxon>
        <taxon>Actinomycetota</taxon>
        <taxon>Actinomycetes</taxon>
        <taxon>Actinopolysporales</taxon>
        <taxon>Actinopolysporaceae</taxon>
        <taxon>Actinopolyspora</taxon>
    </lineage>
</organism>
<dbReference type="RefSeq" id="WP_179534682.1">
    <property type="nucleotide sequence ID" value="NZ_JACBYW010000002.1"/>
</dbReference>
<feature type="transmembrane region" description="Helical" evidence="1">
    <location>
        <begin position="41"/>
        <end position="57"/>
    </location>
</feature>
<sequence>MAEDETERSADGHAEEVRVAQVENGLSVYGSGVRTALRNNATAYGFSIAITSSYGLVNGASGPARSWETVSFALGAAVAFVLVGGVFLSRFRKGALPESARVATISGAVDLLSISASVAVAYGCSRIAGYWAWPLTATGTVVTYLLVGGADILIARSAANRTSLAQRQ</sequence>
<accession>A0A852YVU4</accession>
<evidence type="ECO:0000256" key="1">
    <source>
        <dbReference type="SAM" id="Phobius"/>
    </source>
</evidence>